<protein>
    <recommendedName>
        <fullName evidence="2">F-box domain-containing protein</fullName>
    </recommendedName>
</protein>
<organism evidence="3 4">
    <name type="scientific">Lasiosphaeris hirsuta</name>
    <dbReference type="NCBI Taxonomy" id="260670"/>
    <lineage>
        <taxon>Eukaryota</taxon>
        <taxon>Fungi</taxon>
        <taxon>Dikarya</taxon>
        <taxon>Ascomycota</taxon>
        <taxon>Pezizomycotina</taxon>
        <taxon>Sordariomycetes</taxon>
        <taxon>Sordariomycetidae</taxon>
        <taxon>Sordariales</taxon>
        <taxon>Lasiosphaeriaceae</taxon>
        <taxon>Lasiosphaeris</taxon>
    </lineage>
</organism>
<dbReference type="SUPFAM" id="SSF81383">
    <property type="entry name" value="F-box domain"/>
    <property type="match status" value="1"/>
</dbReference>
<dbReference type="InterPro" id="IPR001810">
    <property type="entry name" value="F-box_dom"/>
</dbReference>
<reference evidence="3" key="1">
    <citation type="submission" date="2023-06" db="EMBL/GenBank/DDBJ databases">
        <title>Genome-scale phylogeny and comparative genomics of the fungal order Sordariales.</title>
        <authorList>
            <consortium name="Lawrence Berkeley National Laboratory"/>
            <person name="Hensen N."/>
            <person name="Bonometti L."/>
            <person name="Westerberg I."/>
            <person name="Brannstrom I.O."/>
            <person name="Guillou S."/>
            <person name="Cros-Aarteil S."/>
            <person name="Calhoun S."/>
            <person name="Haridas S."/>
            <person name="Kuo A."/>
            <person name="Mondo S."/>
            <person name="Pangilinan J."/>
            <person name="Riley R."/>
            <person name="Labutti K."/>
            <person name="Andreopoulos B."/>
            <person name="Lipzen A."/>
            <person name="Chen C."/>
            <person name="Yanf M."/>
            <person name="Daum C."/>
            <person name="Ng V."/>
            <person name="Clum A."/>
            <person name="Steindorff A."/>
            <person name="Ohm R."/>
            <person name="Martin F."/>
            <person name="Silar P."/>
            <person name="Natvig D."/>
            <person name="Lalanne C."/>
            <person name="Gautier V."/>
            <person name="Ament-Velasquez S.L."/>
            <person name="Kruys A."/>
            <person name="Hutchinson M.I."/>
            <person name="Powell A.J."/>
            <person name="Barry K."/>
            <person name="Miller A.N."/>
            <person name="Grigoriev I.V."/>
            <person name="Debuchy R."/>
            <person name="Gladieux P."/>
            <person name="Thoren M.H."/>
            <person name="Johannesson H."/>
        </authorList>
    </citation>
    <scope>NUCLEOTIDE SEQUENCE</scope>
    <source>
        <strain evidence="3">SMH4607-1</strain>
    </source>
</reference>
<accession>A0AA40AFV8</accession>
<sequence>MESPATINTIPNEILLSILSTPPTHSLLPLIAVSRRFYLVILRILRQRLLRAAPLPDHRLILECYHPSAKLSTPYLYCDYLYTDGLEPSSPSSYPPRELADGNPITPTLGMMYSHFRPVAQDENRRARRRYPRQAAARGDAAPPHTECPSQDILLDETEPFSQLCTVTNLVKMGPRPGLFLSHVNVGEGVMRVWRGWLAANAADADAHLQAPILWADASQNVGVRFRVTERREVGELGPVLLAVEDVDEVPVAYRLEFEELVVRAGRLLLSVERSEAQEVSTSGKALVIALI</sequence>
<dbReference type="EMBL" id="JAUKUA010000004">
    <property type="protein sequence ID" value="KAK0715058.1"/>
    <property type="molecule type" value="Genomic_DNA"/>
</dbReference>
<dbReference type="InterPro" id="IPR036047">
    <property type="entry name" value="F-box-like_dom_sf"/>
</dbReference>
<comment type="caution">
    <text evidence="3">The sequence shown here is derived from an EMBL/GenBank/DDBJ whole genome shotgun (WGS) entry which is preliminary data.</text>
</comment>
<evidence type="ECO:0000313" key="4">
    <source>
        <dbReference type="Proteomes" id="UP001172102"/>
    </source>
</evidence>
<feature type="domain" description="F-box" evidence="2">
    <location>
        <begin position="4"/>
        <end position="53"/>
    </location>
</feature>
<keyword evidence="4" id="KW-1185">Reference proteome</keyword>
<proteinExistence type="predicted"/>
<name>A0AA40AFV8_9PEZI</name>
<feature type="region of interest" description="Disordered" evidence="1">
    <location>
        <begin position="122"/>
        <end position="150"/>
    </location>
</feature>
<dbReference type="AlphaFoldDB" id="A0AA40AFV8"/>
<dbReference type="PROSITE" id="PS50181">
    <property type="entry name" value="FBOX"/>
    <property type="match status" value="1"/>
</dbReference>
<dbReference type="Proteomes" id="UP001172102">
    <property type="component" value="Unassembled WGS sequence"/>
</dbReference>
<gene>
    <name evidence="3" type="ORF">B0H67DRAFT_600816</name>
</gene>
<evidence type="ECO:0000313" key="3">
    <source>
        <dbReference type="EMBL" id="KAK0715058.1"/>
    </source>
</evidence>
<evidence type="ECO:0000256" key="1">
    <source>
        <dbReference type="SAM" id="MobiDB-lite"/>
    </source>
</evidence>
<evidence type="ECO:0000259" key="2">
    <source>
        <dbReference type="PROSITE" id="PS50181"/>
    </source>
</evidence>